<protein>
    <submittedName>
        <fullName evidence="1">Uncharacterized protein</fullName>
    </submittedName>
</protein>
<comment type="caution">
    <text evidence="1">The sequence shown here is derived from an EMBL/GenBank/DDBJ whole genome shotgun (WGS) entry which is preliminary data.</text>
</comment>
<name>A0A165AD25_9CRUS</name>
<sequence>MFIVDVADDSKLLTSPSGCPVGSTLHPMVKTVKLGTVIGSPLFSTSGKKNLMYAKFEIKNQPKLGK</sequence>
<organism evidence="1 2">
    <name type="scientific">Daphnia magna</name>
    <dbReference type="NCBI Taxonomy" id="35525"/>
    <lineage>
        <taxon>Eukaryota</taxon>
        <taxon>Metazoa</taxon>
        <taxon>Ecdysozoa</taxon>
        <taxon>Arthropoda</taxon>
        <taxon>Crustacea</taxon>
        <taxon>Branchiopoda</taxon>
        <taxon>Diplostraca</taxon>
        <taxon>Cladocera</taxon>
        <taxon>Anomopoda</taxon>
        <taxon>Daphniidae</taxon>
        <taxon>Daphnia</taxon>
    </lineage>
</organism>
<dbReference type="EMBL" id="LRGB01000626">
    <property type="protein sequence ID" value="KZS17474.1"/>
    <property type="molecule type" value="Genomic_DNA"/>
</dbReference>
<evidence type="ECO:0000313" key="2">
    <source>
        <dbReference type="Proteomes" id="UP000076858"/>
    </source>
</evidence>
<proteinExistence type="predicted"/>
<accession>A0A165AD25</accession>
<evidence type="ECO:0000313" key="1">
    <source>
        <dbReference type="EMBL" id="KZS17474.1"/>
    </source>
</evidence>
<keyword evidence="2" id="KW-1185">Reference proteome</keyword>
<dbReference type="Proteomes" id="UP000076858">
    <property type="component" value="Unassembled WGS sequence"/>
</dbReference>
<dbReference type="AlphaFoldDB" id="A0A165AD25"/>
<reference evidence="1 2" key="1">
    <citation type="submission" date="2016-03" db="EMBL/GenBank/DDBJ databases">
        <title>EvidentialGene: Evidence-directed Construction of Genes on Genomes.</title>
        <authorList>
            <person name="Gilbert D.G."/>
            <person name="Choi J.-H."/>
            <person name="Mockaitis K."/>
            <person name="Colbourne J."/>
            <person name="Pfrender M."/>
        </authorList>
    </citation>
    <scope>NUCLEOTIDE SEQUENCE [LARGE SCALE GENOMIC DNA]</scope>
    <source>
        <strain evidence="1 2">Xinb3</strain>
        <tissue evidence="1">Complete organism</tissue>
    </source>
</reference>
<gene>
    <name evidence="1" type="ORF">APZ42_016331</name>
</gene>